<dbReference type="EMBL" id="JACAGB010000007">
    <property type="protein sequence ID" value="KAF6353597.1"/>
    <property type="molecule type" value="Genomic_DNA"/>
</dbReference>
<proteinExistence type="predicted"/>
<name>A0A7J7XV85_PIPKU</name>
<evidence type="ECO:0000313" key="2">
    <source>
        <dbReference type="EMBL" id="KAF6353597.1"/>
    </source>
</evidence>
<comment type="caution">
    <text evidence="2">The sequence shown here is derived from an EMBL/GenBank/DDBJ whole genome shotgun (WGS) entry which is preliminary data.</text>
</comment>
<dbReference type="AlphaFoldDB" id="A0A7J7XV85"/>
<keyword evidence="3" id="KW-1185">Reference proteome</keyword>
<feature type="compositionally biased region" description="Polar residues" evidence="1">
    <location>
        <begin position="26"/>
        <end position="39"/>
    </location>
</feature>
<protein>
    <submittedName>
        <fullName evidence="2">Uncharacterized protein</fullName>
    </submittedName>
</protein>
<organism evidence="2 3">
    <name type="scientific">Pipistrellus kuhlii</name>
    <name type="common">Kuhl's pipistrelle</name>
    <dbReference type="NCBI Taxonomy" id="59472"/>
    <lineage>
        <taxon>Eukaryota</taxon>
        <taxon>Metazoa</taxon>
        <taxon>Chordata</taxon>
        <taxon>Craniata</taxon>
        <taxon>Vertebrata</taxon>
        <taxon>Euteleostomi</taxon>
        <taxon>Mammalia</taxon>
        <taxon>Eutheria</taxon>
        <taxon>Laurasiatheria</taxon>
        <taxon>Chiroptera</taxon>
        <taxon>Yangochiroptera</taxon>
        <taxon>Vespertilionidae</taxon>
        <taxon>Pipistrellus</taxon>
    </lineage>
</organism>
<evidence type="ECO:0000256" key="1">
    <source>
        <dbReference type="SAM" id="MobiDB-lite"/>
    </source>
</evidence>
<evidence type="ECO:0000313" key="3">
    <source>
        <dbReference type="Proteomes" id="UP000558488"/>
    </source>
</evidence>
<gene>
    <name evidence="2" type="ORF">mPipKuh1_010510</name>
</gene>
<dbReference type="Proteomes" id="UP000558488">
    <property type="component" value="Unassembled WGS sequence"/>
</dbReference>
<feature type="region of interest" description="Disordered" evidence="1">
    <location>
        <begin position="1"/>
        <end position="99"/>
    </location>
</feature>
<reference evidence="2 3" key="1">
    <citation type="journal article" date="2020" name="Nature">
        <title>Six reference-quality genomes reveal evolution of bat adaptations.</title>
        <authorList>
            <person name="Jebb D."/>
            <person name="Huang Z."/>
            <person name="Pippel M."/>
            <person name="Hughes G.M."/>
            <person name="Lavrichenko K."/>
            <person name="Devanna P."/>
            <person name="Winkler S."/>
            <person name="Jermiin L.S."/>
            <person name="Skirmuntt E.C."/>
            <person name="Katzourakis A."/>
            <person name="Burkitt-Gray L."/>
            <person name="Ray D.A."/>
            <person name="Sullivan K.A.M."/>
            <person name="Roscito J.G."/>
            <person name="Kirilenko B.M."/>
            <person name="Davalos L.M."/>
            <person name="Corthals A.P."/>
            <person name="Power M.L."/>
            <person name="Jones G."/>
            <person name="Ransome R.D."/>
            <person name="Dechmann D.K.N."/>
            <person name="Locatelli A.G."/>
            <person name="Puechmaille S.J."/>
            <person name="Fedrigo O."/>
            <person name="Jarvis E.D."/>
            <person name="Hiller M."/>
            <person name="Vernes S.C."/>
            <person name="Myers E.W."/>
            <person name="Teeling E.C."/>
        </authorList>
    </citation>
    <scope>NUCLEOTIDE SEQUENCE [LARGE SCALE GENOMIC DNA]</scope>
    <source>
        <strain evidence="2">MPipKuh1</strain>
        <tissue evidence="2">Flight muscle</tissue>
    </source>
</reference>
<sequence>MEGLQDDLKGQAWAQGHQLGRGAPGNGSSSLDRPGSTLNEEGRPQPALPRVRVAHNRPSLSTLSGGPGGSDREEVGSCSASTGMERRAARPGRPSETIGEDATWHCHLNSKHPVSPAARHSSVVAPSLGSRTGDRFPDGGHDWEASGMRSCCSFWSTGREDLASLAPGEAGLYGTCSAEDFQ</sequence>
<accession>A0A7J7XV85</accession>